<name>A0A7J0F249_9ERIC</name>
<dbReference type="GO" id="GO:0016853">
    <property type="term" value="F:isomerase activity"/>
    <property type="evidence" value="ECO:0007669"/>
    <property type="project" value="UniProtKB-KW"/>
</dbReference>
<dbReference type="Pfam" id="PF01073">
    <property type="entry name" value="3Beta_HSD"/>
    <property type="match status" value="2"/>
</dbReference>
<evidence type="ECO:0000313" key="2">
    <source>
        <dbReference type="EMBL" id="GFY92775.1"/>
    </source>
</evidence>
<organism evidence="2 3">
    <name type="scientific">Actinidia rufa</name>
    <dbReference type="NCBI Taxonomy" id="165716"/>
    <lineage>
        <taxon>Eukaryota</taxon>
        <taxon>Viridiplantae</taxon>
        <taxon>Streptophyta</taxon>
        <taxon>Embryophyta</taxon>
        <taxon>Tracheophyta</taxon>
        <taxon>Spermatophyta</taxon>
        <taxon>Magnoliopsida</taxon>
        <taxon>eudicotyledons</taxon>
        <taxon>Gunneridae</taxon>
        <taxon>Pentapetalae</taxon>
        <taxon>asterids</taxon>
        <taxon>Ericales</taxon>
        <taxon>Actinidiaceae</taxon>
        <taxon>Actinidia</taxon>
    </lineage>
</organism>
<dbReference type="Proteomes" id="UP000585474">
    <property type="component" value="Unassembled WGS sequence"/>
</dbReference>
<proteinExistence type="predicted"/>
<dbReference type="InterPro" id="IPR002225">
    <property type="entry name" value="3Beta_OHSteriod_DH/Estase"/>
</dbReference>
<reference evidence="2 3" key="1">
    <citation type="submission" date="2019-07" db="EMBL/GenBank/DDBJ databases">
        <title>De Novo Assembly of kiwifruit Actinidia rufa.</title>
        <authorList>
            <person name="Sugita-Konishi S."/>
            <person name="Sato K."/>
            <person name="Mori E."/>
            <person name="Abe Y."/>
            <person name="Kisaki G."/>
            <person name="Hamano K."/>
            <person name="Suezawa K."/>
            <person name="Otani M."/>
            <person name="Fukuda T."/>
            <person name="Manabe T."/>
            <person name="Gomi K."/>
            <person name="Tabuchi M."/>
            <person name="Akimitsu K."/>
            <person name="Kataoka I."/>
        </authorList>
    </citation>
    <scope>NUCLEOTIDE SEQUENCE [LARGE SCALE GENOMIC DNA]</scope>
    <source>
        <strain evidence="3">cv. Fuchu</strain>
    </source>
</reference>
<comment type="caution">
    <text evidence="2">The sequence shown here is derived from an EMBL/GenBank/DDBJ whole genome shotgun (WGS) entry which is preliminary data.</text>
</comment>
<keyword evidence="2" id="KW-0413">Isomerase</keyword>
<evidence type="ECO:0000259" key="1">
    <source>
        <dbReference type="Pfam" id="PF01073"/>
    </source>
</evidence>
<accession>A0A7J0F249</accession>
<sequence>MISMSTTRSLFEVNALIYISHSGAKNVINACRECKVKQLIYNSSADVVFDGLHDICNGDESLPYAGKFIIGSDENMSDFTYVENVAHALICAEAALGSQLVSVSGKEGVTLSIESFSHLSRDSSFARQVNSDEYSKVEKLLGGGKGRTYTHYKILSVELSNDSILTPYNGSARGWKLH</sequence>
<feature type="domain" description="3-beta hydroxysteroid dehydrogenase/isomerase" evidence="1">
    <location>
        <begin position="9"/>
        <end position="66"/>
    </location>
</feature>
<dbReference type="Gene3D" id="3.40.50.720">
    <property type="entry name" value="NAD(P)-binding Rossmann-like Domain"/>
    <property type="match status" value="1"/>
</dbReference>
<dbReference type="GO" id="GO:0006694">
    <property type="term" value="P:steroid biosynthetic process"/>
    <property type="evidence" value="ECO:0007669"/>
    <property type="project" value="InterPro"/>
</dbReference>
<dbReference type="EMBL" id="BJWL01000008">
    <property type="protein sequence ID" value="GFY92775.1"/>
    <property type="molecule type" value="Genomic_DNA"/>
</dbReference>
<gene>
    <name evidence="2" type="ORF">Acr_08g0011710</name>
</gene>
<feature type="domain" description="3-beta hydroxysteroid dehydrogenase/isomerase" evidence="1">
    <location>
        <begin position="67"/>
        <end position="105"/>
    </location>
</feature>
<dbReference type="GO" id="GO:0016616">
    <property type="term" value="F:oxidoreductase activity, acting on the CH-OH group of donors, NAD or NADP as acceptor"/>
    <property type="evidence" value="ECO:0007669"/>
    <property type="project" value="InterPro"/>
</dbReference>
<dbReference type="InterPro" id="IPR036291">
    <property type="entry name" value="NAD(P)-bd_dom_sf"/>
</dbReference>
<keyword evidence="3" id="KW-1185">Reference proteome</keyword>
<dbReference type="OrthoDB" id="10262413at2759"/>
<dbReference type="AlphaFoldDB" id="A0A7J0F249"/>
<dbReference type="SUPFAM" id="SSF51735">
    <property type="entry name" value="NAD(P)-binding Rossmann-fold domains"/>
    <property type="match status" value="1"/>
</dbReference>
<evidence type="ECO:0000313" key="3">
    <source>
        <dbReference type="Proteomes" id="UP000585474"/>
    </source>
</evidence>
<protein>
    <submittedName>
        <fullName evidence="2">3-beta hydroxysteroid dehydrogenase/isomerase family protein</fullName>
    </submittedName>
</protein>